<proteinExistence type="inferred from homology"/>
<dbReference type="Proteomes" id="UP000306113">
    <property type="component" value="Unassembled WGS sequence"/>
</dbReference>
<organism evidence="6 7">
    <name type="scientific">Thalassobius vesicularis</name>
    <dbReference type="NCBI Taxonomy" id="1294297"/>
    <lineage>
        <taxon>Bacteria</taxon>
        <taxon>Pseudomonadati</taxon>
        <taxon>Pseudomonadota</taxon>
        <taxon>Alphaproteobacteria</taxon>
        <taxon>Rhodobacterales</taxon>
        <taxon>Roseobacteraceae</taxon>
        <taxon>Thalassovita</taxon>
    </lineage>
</organism>
<dbReference type="NCBIfam" id="TIGR03170">
    <property type="entry name" value="flgA_cterm"/>
    <property type="match status" value="1"/>
</dbReference>
<evidence type="ECO:0000256" key="3">
    <source>
        <dbReference type="ARBA" id="ARBA00022764"/>
    </source>
</evidence>
<dbReference type="GO" id="GO:0044780">
    <property type="term" value="P:bacterial-type flagellum assembly"/>
    <property type="evidence" value="ECO:0007669"/>
    <property type="project" value="InterPro"/>
</dbReference>
<feature type="signal peptide" evidence="4">
    <location>
        <begin position="1"/>
        <end position="16"/>
    </location>
</feature>
<evidence type="ECO:0000259" key="5">
    <source>
        <dbReference type="SMART" id="SM00858"/>
    </source>
</evidence>
<keyword evidence="7" id="KW-1185">Reference proteome</keyword>
<dbReference type="InterPro" id="IPR039246">
    <property type="entry name" value="Flagellar_FlgA"/>
</dbReference>
<dbReference type="GO" id="GO:0042597">
    <property type="term" value="C:periplasmic space"/>
    <property type="evidence" value="ECO:0007669"/>
    <property type="project" value="UniProtKB-SubCell"/>
</dbReference>
<feature type="domain" description="SAF" evidence="5">
    <location>
        <begin position="16"/>
        <end position="74"/>
    </location>
</feature>
<dbReference type="CDD" id="cd11614">
    <property type="entry name" value="SAF_CpaB_FlgA_like"/>
    <property type="match status" value="1"/>
</dbReference>
<keyword evidence="6" id="KW-0966">Cell projection</keyword>
<evidence type="ECO:0000313" key="6">
    <source>
        <dbReference type="EMBL" id="THD73813.1"/>
    </source>
</evidence>
<dbReference type="InterPro" id="IPR013974">
    <property type="entry name" value="SAF"/>
</dbReference>
<keyword evidence="6" id="KW-0282">Flagellum</keyword>
<keyword evidence="3 4" id="KW-0574">Periplasm</keyword>
<protein>
    <recommendedName>
        <fullName evidence="4">Flagella basal body P-ring formation protein FlgA</fullName>
    </recommendedName>
</protein>
<dbReference type="PANTHER" id="PTHR36307">
    <property type="entry name" value="FLAGELLA BASAL BODY P-RING FORMATION PROTEIN FLGA"/>
    <property type="match status" value="1"/>
</dbReference>
<dbReference type="Gene3D" id="2.30.30.760">
    <property type="match status" value="1"/>
</dbReference>
<keyword evidence="2 4" id="KW-0732">Signal</keyword>
<dbReference type="Pfam" id="PF13144">
    <property type="entry name" value="ChapFlgA"/>
    <property type="match status" value="1"/>
</dbReference>
<keyword evidence="4" id="KW-1005">Bacterial flagellum biogenesis</keyword>
<comment type="subcellular location">
    <subcellularLocation>
        <location evidence="1 4">Periplasm</location>
    </subcellularLocation>
</comment>
<dbReference type="RefSeq" id="WP_136339025.1">
    <property type="nucleotide sequence ID" value="NZ_SSMD01000004.1"/>
</dbReference>
<evidence type="ECO:0000256" key="2">
    <source>
        <dbReference type="ARBA" id="ARBA00022729"/>
    </source>
</evidence>
<evidence type="ECO:0000256" key="1">
    <source>
        <dbReference type="ARBA" id="ARBA00004418"/>
    </source>
</evidence>
<comment type="function">
    <text evidence="4">Involved in the assembly process of the P-ring formation. It may associate with FlgF on the rod constituting a structure essential for the P-ring assembly or may act as a modulator protein for the P-ring assembly.</text>
</comment>
<comment type="similarity">
    <text evidence="4">Belongs to the FlgA family.</text>
</comment>
<dbReference type="InterPro" id="IPR017585">
    <property type="entry name" value="SAF_FlgA"/>
</dbReference>
<keyword evidence="6" id="KW-0969">Cilium</keyword>
<comment type="caution">
    <text evidence="6">The sequence shown here is derived from an EMBL/GenBank/DDBJ whole genome shotgun (WGS) entry which is preliminary data.</text>
</comment>
<evidence type="ECO:0000313" key="7">
    <source>
        <dbReference type="Proteomes" id="UP000306113"/>
    </source>
</evidence>
<reference evidence="6 7" key="1">
    <citation type="submission" date="2019-04" db="EMBL/GenBank/DDBJ databases">
        <title>Draft genome sequence of Youngimonas vesicularis.</title>
        <authorList>
            <person name="Hameed A."/>
        </authorList>
    </citation>
    <scope>NUCLEOTIDE SEQUENCE [LARGE SCALE GENOMIC DNA]</scope>
    <source>
        <strain evidence="6 7">CC-AMW-E</strain>
    </source>
</reference>
<dbReference type="Gene3D" id="3.90.1210.10">
    <property type="entry name" value="Antifreeze-like/N-acetylneuraminic acid synthase C-terminal domain"/>
    <property type="match status" value="1"/>
</dbReference>
<name>A0A4S3M8D8_9RHOB</name>
<gene>
    <name evidence="6" type="primary">flgA</name>
    <name evidence="6" type="ORF">E7681_09360</name>
</gene>
<dbReference type="EMBL" id="SSMD01000004">
    <property type="protein sequence ID" value="THD73813.1"/>
    <property type="molecule type" value="Genomic_DNA"/>
</dbReference>
<accession>A0A4S3M8D8</accession>
<evidence type="ECO:0000256" key="4">
    <source>
        <dbReference type="RuleBase" id="RU362063"/>
    </source>
</evidence>
<dbReference type="PANTHER" id="PTHR36307:SF1">
    <property type="entry name" value="FLAGELLA BASAL BODY P-RING FORMATION PROTEIN FLGA"/>
    <property type="match status" value="1"/>
</dbReference>
<dbReference type="OrthoDB" id="7619725at2"/>
<sequence>MRFLLLFLVIGTPAFADIVVTTRTLRPQTVVTAADLAVRPGDIAGVPSDPTELIGLETRVALYAGHPVRRGDVGEPAVVDRNEIVPLLFERGGLTIQVVGRALARAGAGDRLRVMNLDSRTVVWGSAQPDGTVIVK</sequence>
<dbReference type="AlphaFoldDB" id="A0A4S3M8D8"/>
<dbReference type="SMART" id="SM00858">
    <property type="entry name" value="SAF"/>
    <property type="match status" value="1"/>
</dbReference>
<feature type="chain" id="PRO_5020873176" description="Flagella basal body P-ring formation protein FlgA" evidence="4">
    <location>
        <begin position="17"/>
        <end position="136"/>
    </location>
</feature>